<dbReference type="InterPro" id="IPR009898">
    <property type="entry name" value="DUF1440"/>
</dbReference>
<evidence type="ECO:0000313" key="2">
    <source>
        <dbReference type="EMBL" id="REH91439.1"/>
    </source>
</evidence>
<evidence type="ECO:0000256" key="1">
    <source>
        <dbReference type="SAM" id="Phobius"/>
    </source>
</evidence>
<accession>A0A3E0ILZ4</accession>
<name>A0A3E0ILZ4_9STAP</name>
<keyword evidence="1" id="KW-0472">Membrane</keyword>
<dbReference type="AlphaFoldDB" id="A0A3E0ILZ4"/>
<comment type="caution">
    <text evidence="2">The sequence shown here is derived from an EMBL/GenBank/DDBJ whole genome shotgun (WGS) entry which is preliminary data.</text>
</comment>
<dbReference type="EMBL" id="QKXQ01000544">
    <property type="protein sequence ID" value="REH91439.1"/>
    <property type="molecule type" value="Genomic_DNA"/>
</dbReference>
<organism evidence="2 3">
    <name type="scientific">Staphylococcus felis</name>
    <dbReference type="NCBI Taxonomy" id="46127"/>
    <lineage>
        <taxon>Bacteria</taxon>
        <taxon>Bacillati</taxon>
        <taxon>Bacillota</taxon>
        <taxon>Bacilli</taxon>
        <taxon>Bacillales</taxon>
        <taxon>Staphylococcaceae</taxon>
        <taxon>Staphylococcus</taxon>
    </lineage>
</organism>
<sequence length="101" mass="11437">MTRRQVLILLYAGVIGGLLSGIVKLGWEVMFPPRTPERNATNPPQELLQQLGFSSDFTHQTYTFSDMSLPWVSFIVHFSFSIVIAIIYCFLVKKYACMAMG</sequence>
<feature type="transmembrane region" description="Helical" evidence="1">
    <location>
        <begin position="7"/>
        <end position="27"/>
    </location>
</feature>
<reference evidence="2 3" key="1">
    <citation type="journal article" date="2018" name="Vet. Microbiol.">
        <title>Characterisation of Staphylococcus felis isolated from cats using whole genome sequencing.</title>
        <authorList>
            <person name="Worthing K."/>
            <person name="Pang S."/>
            <person name="Trott D.J."/>
            <person name="Abraham S."/>
            <person name="Coombs G.W."/>
            <person name="Jordan D."/>
            <person name="McIntyre L."/>
            <person name="Davies M.R."/>
            <person name="Norris J."/>
        </authorList>
    </citation>
    <scope>NUCLEOTIDE SEQUENCE [LARGE SCALE GENOMIC DNA]</scope>
    <source>
        <strain evidence="2 3">F9</strain>
    </source>
</reference>
<proteinExistence type="predicted"/>
<gene>
    <name evidence="2" type="ORF">DOS83_11435</name>
</gene>
<protein>
    <submittedName>
        <fullName evidence="2">DUF1440 domain-containing protein</fullName>
    </submittedName>
</protein>
<keyword evidence="1" id="KW-0812">Transmembrane</keyword>
<feature type="non-terminal residue" evidence="2">
    <location>
        <position position="101"/>
    </location>
</feature>
<dbReference type="Proteomes" id="UP000256562">
    <property type="component" value="Unassembled WGS sequence"/>
</dbReference>
<dbReference type="OrthoDB" id="1629003at2"/>
<keyword evidence="1" id="KW-1133">Transmembrane helix</keyword>
<evidence type="ECO:0000313" key="3">
    <source>
        <dbReference type="Proteomes" id="UP000256562"/>
    </source>
</evidence>
<feature type="transmembrane region" description="Helical" evidence="1">
    <location>
        <begin position="71"/>
        <end position="91"/>
    </location>
</feature>
<dbReference type="Pfam" id="PF07274">
    <property type="entry name" value="DUF1440"/>
    <property type="match status" value="1"/>
</dbReference>